<keyword evidence="1" id="KW-0472">Membrane</keyword>
<dbReference type="Proteomes" id="UP000502508">
    <property type="component" value="Chromosome"/>
</dbReference>
<reference evidence="2 3" key="1">
    <citation type="submission" date="2020-03" db="EMBL/GenBank/DDBJ databases">
        <title>Whole genome shotgun sequence of Phytohabitans flavus NBRC 107702.</title>
        <authorList>
            <person name="Komaki H."/>
            <person name="Tamura T."/>
        </authorList>
    </citation>
    <scope>NUCLEOTIDE SEQUENCE [LARGE SCALE GENOMIC DNA]</scope>
    <source>
        <strain evidence="2 3">NBRC 107702</strain>
    </source>
</reference>
<keyword evidence="1" id="KW-1133">Transmembrane helix</keyword>
<accession>A0A6F8XL13</accession>
<dbReference type="EMBL" id="AP022870">
    <property type="protein sequence ID" value="BCB74506.1"/>
    <property type="molecule type" value="Genomic_DNA"/>
</dbReference>
<keyword evidence="1" id="KW-0812">Transmembrane</keyword>
<sequence>MRRHIRIPPARASLGVLAAAADEPAAHEREQRCPCFDRLGVPVSVIALVVSAAAWLYPDRSKRGSSPAFMKGPG</sequence>
<evidence type="ECO:0000256" key="1">
    <source>
        <dbReference type="SAM" id="Phobius"/>
    </source>
</evidence>
<gene>
    <name evidence="2" type="ORF">Pflav_009160</name>
</gene>
<protein>
    <submittedName>
        <fullName evidence="2">Uncharacterized protein</fullName>
    </submittedName>
</protein>
<dbReference type="KEGG" id="pfla:Pflav_009160"/>
<feature type="transmembrane region" description="Helical" evidence="1">
    <location>
        <begin position="39"/>
        <end position="57"/>
    </location>
</feature>
<dbReference type="AlphaFoldDB" id="A0A6F8XL13"/>
<proteinExistence type="predicted"/>
<name>A0A6F8XL13_9ACTN</name>
<keyword evidence="3" id="KW-1185">Reference proteome</keyword>
<evidence type="ECO:0000313" key="2">
    <source>
        <dbReference type="EMBL" id="BCB74506.1"/>
    </source>
</evidence>
<evidence type="ECO:0000313" key="3">
    <source>
        <dbReference type="Proteomes" id="UP000502508"/>
    </source>
</evidence>
<reference evidence="2 3" key="2">
    <citation type="submission" date="2020-03" db="EMBL/GenBank/DDBJ databases">
        <authorList>
            <person name="Ichikawa N."/>
            <person name="Kimura A."/>
            <person name="Kitahashi Y."/>
            <person name="Uohara A."/>
        </authorList>
    </citation>
    <scope>NUCLEOTIDE SEQUENCE [LARGE SCALE GENOMIC DNA]</scope>
    <source>
        <strain evidence="2 3">NBRC 107702</strain>
    </source>
</reference>
<organism evidence="2 3">
    <name type="scientific">Phytohabitans flavus</name>
    <dbReference type="NCBI Taxonomy" id="1076124"/>
    <lineage>
        <taxon>Bacteria</taxon>
        <taxon>Bacillati</taxon>
        <taxon>Actinomycetota</taxon>
        <taxon>Actinomycetes</taxon>
        <taxon>Micromonosporales</taxon>
        <taxon>Micromonosporaceae</taxon>
    </lineage>
</organism>